<dbReference type="PROSITE" id="PS50943">
    <property type="entry name" value="HTH_CROC1"/>
    <property type="match status" value="1"/>
</dbReference>
<sequence>MQTINDRIAIVLEESGKTKTAFGESLSVSQQYISKLIRTGNPSALLIDDICEKYRIRKEWLTEGKGDMKAPIDRNDEIARLSADLFKSESGSFKERLLFALAALDESEWQVLEDIANKITKKD</sequence>
<name>A0ABS8EXK6_9FIRM</name>
<reference evidence="2 3" key="1">
    <citation type="submission" date="2021-10" db="EMBL/GenBank/DDBJ databases">
        <title>Anaerobic single-cell dispensing facilitates the cultivation of human gut bacteria.</title>
        <authorList>
            <person name="Afrizal A."/>
        </authorList>
    </citation>
    <scope>NUCLEOTIDE SEQUENCE [LARGE SCALE GENOMIC DNA]</scope>
    <source>
        <strain evidence="2 3">CLA-AA-H246</strain>
    </source>
</reference>
<evidence type="ECO:0000259" key="1">
    <source>
        <dbReference type="PROSITE" id="PS50943"/>
    </source>
</evidence>
<comment type="caution">
    <text evidence="2">The sequence shown here is derived from an EMBL/GenBank/DDBJ whole genome shotgun (WGS) entry which is preliminary data.</text>
</comment>
<dbReference type="EMBL" id="JAJEQE010000022">
    <property type="protein sequence ID" value="MCC2149157.1"/>
    <property type="molecule type" value="Genomic_DNA"/>
</dbReference>
<dbReference type="Proteomes" id="UP001299235">
    <property type="component" value="Unassembled WGS sequence"/>
</dbReference>
<dbReference type="RefSeq" id="WP_349191703.1">
    <property type="nucleotide sequence ID" value="NZ_JBBNIK010000111.1"/>
</dbReference>
<dbReference type="CDD" id="cd00093">
    <property type="entry name" value="HTH_XRE"/>
    <property type="match status" value="1"/>
</dbReference>
<dbReference type="SUPFAM" id="SSF47413">
    <property type="entry name" value="lambda repressor-like DNA-binding domains"/>
    <property type="match status" value="1"/>
</dbReference>
<evidence type="ECO:0000313" key="2">
    <source>
        <dbReference type="EMBL" id="MCC2149157.1"/>
    </source>
</evidence>
<feature type="domain" description="HTH cro/C1-type" evidence="1">
    <location>
        <begin position="8"/>
        <end position="61"/>
    </location>
</feature>
<dbReference type="InterPro" id="IPR001387">
    <property type="entry name" value="Cro/C1-type_HTH"/>
</dbReference>
<dbReference type="Gene3D" id="1.10.260.40">
    <property type="entry name" value="lambda repressor-like DNA-binding domains"/>
    <property type="match status" value="1"/>
</dbReference>
<evidence type="ECO:0000313" key="3">
    <source>
        <dbReference type="Proteomes" id="UP001299235"/>
    </source>
</evidence>
<gene>
    <name evidence="2" type="ORF">LKD42_07795</name>
</gene>
<proteinExistence type="predicted"/>
<dbReference type="InterPro" id="IPR010982">
    <property type="entry name" value="Lambda_DNA-bd_dom_sf"/>
</dbReference>
<accession>A0ABS8EXK6</accession>
<organism evidence="2 3">
    <name type="scientific">Hominisplanchenecus faecis</name>
    <dbReference type="NCBI Taxonomy" id="2885351"/>
    <lineage>
        <taxon>Bacteria</taxon>
        <taxon>Bacillati</taxon>
        <taxon>Bacillota</taxon>
        <taxon>Clostridia</taxon>
        <taxon>Lachnospirales</taxon>
        <taxon>Lachnospiraceae</taxon>
        <taxon>Hominisplanchenecus</taxon>
    </lineage>
</organism>
<protein>
    <submittedName>
        <fullName evidence="2">Helix-turn-helix transcriptional regulator</fullName>
    </submittedName>
</protein>
<keyword evidence="3" id="KW-1185">Reference proteome</keyword>